<dbReference type="PANTHER" id="PTHR11711">
    <property type="entry name" value="ADP RIBOSYLATION FACTOR-RELATED"/>
    <property type="match status" value="1"/>
</dbReference>
<dbReference type="GO" id="GO:0060170">
    <property type="term" value="C:ciliary membrane"/>
    <property type="evidence" value="ECO:0007669"/>
    <property type="project" value="UniProtKB-SubCell"/>
</dbReference>
<accession>A0A915CMU4</accession>
<name>A0A915CMU4_9BILA</name>
<sequence>MGLLQTLSSIFNGGNKQVDIIVLGLDNSGKTTVLNQLKPPDAQSSSVVPTVGFAVDRFTASNMTFSAYDMSGQTRYRNLWETHYKNVQGIIFVVDSSDRLRLAVSRDELWMILDHKDLAYRRVPLLIFANKADLKDALSASEVHLSLGLDLIRNRNWHIVSSCALTGQGLVGGIDWLANNIKQFMNA</sequence>
<dbReference type="PROSITE" id="PS51417">
    <property type="entry name" value="ARF"/>
    <property type="match status" value="1"/>
</dbReference>
<keyword evidence="5" id="KW-1003">Cell membrane</keyword>
<dbReference type="SMART" id="SM00177">
    <property type="entry name" value="ARF"/>
    <property type="match status" value="1"/>
</dbReference>
<dbReference type="InterPro" id="IPR027417">
    <property type="entry name" value="P-loop_NTPase"/>
</dbReference>
<evidence type="ECO:0000256" key="12">
    <source>
        <dbReference type="ARBA" id="ARBA00023212"/>
    </source>
</evidence>
<evidence type="ECO:0000313" key="19">
    <source>
        <dbReference type="WBParaSite" id="jg10767"/>
    </source>
</evidence>
<dbReference type="GO" id="GO:0030030">
    <property type="term" value="P:cell projection organization"/>
    <property type="evidence" value="ECO:0007669"/>
    <property type="project" value="UniProtKB-KW"/>
</dbReference>
<dbReference type="InterPro" id="IPR005225">
    <property type="entry name" value="Small_GTP-bd"/>
</dbReference>
<dbReference type="FunFam" id="3.40.50.300:FF:000457">
    <property type="entry name" value="ADP-ribosylation factor-like protein 6"/>
    <property type="match status" value="1"/>
</dbReference>
<comment type="subcellular location">
    <subcellularLocation>
        <location evidence="3">Cell projection</location>
        <location evidence="3">Cilium membrane</location>
        <topology evidence="3">Peripheral membrane protein</topology>
        <orientation evidence="3">Cytoplasmic side</orientation>
    </subcellularLocation>
    <subcellularLocation>
        <location evidence="2">Cytoplasm</location>
        <location evidence="2">Cytoskeleton</location>
        <location evidence="2">Cilium axoneme</location>
    </subcellularLocation>
    <subcellularLocation>
        <location evidence="1">Cytoplasm</location>
        <location evidence="1">Cytoskeleton</location>
        <location evidence="1">Cilium basal body</location>
    </subcellularLocation>
</comment>
<feature type="binding site" evidence="16">
    <location>
        <position position="31"/>
    </location>
    <ligand>
        <name>Mg(2+)</name>
        <dbReference type="ChEBI" id="CHEBI:18420"/>
    </ligand>
</feature>
<evidence type="ECO:0000256" key="1">
    <source>
        <dbReference type="ARBA" id="ARBA00004120"/>
    </source>
</evidence>
<dbReference type="AlphaFoldDB" id="A0A915CMU4"/>
<dbReference type="PRINTS" id="PR00328">
    <property type="entry name" value="SAR1GTPBP"/>
</dbReference>
<keyword evidence="16" id="KW-0460">Magnesium</keyword>
<dbReference type="SMART" id="SM00178">
    <property type="entry name" value="SAR"/>
    <property type="match status" value="1"/>
</dbReference>
<keyword evidence="8 15" id="KW-0547">Nucleotide-binding</keyword>
<keyword evidence="9" id="KW-0970">Cilium biogenesis/degradation</keyword>
<evidence type="ECO:0000256" key="16">
    <source>
        <dbReference type="PIRSR" id="PIRSR606689-2"/>
    </source>
</evidence>
<evidence type="ECO:0000256" key="8">
    <source>
        <dbReference type="ARBA" id="ARBA00022741"/>
    </source>
</evidence>
<dbReference type="WBParaSite" id="jg10767">
    <property type="protein sequence ID" value="jg10767"/>
    <property type="gene ID" value="jg10767"/>
</dbReference>
<keyword evidence="6" id="KW-0963">Cytoplasm</keyword>
<evidence type="ECO:0000256" key="2">
    <source>
        <dbReference type="ARBA" id="ARBA00004430"/>
    </source>
</evidence>
<evidence type="ECO:0000256" key="6">
    <source>
        <dbReference type="ARBA" id="ARBA00022490"/>
    </source>
</evidence>
<keyword evidence="13" id="KW-0966">Cell projection</keyword>
<keyword evidence="14" id="KW-0449">Lipoprotein</keyword>
<dbReference type="SUPFAM" id="SSF52540">
    <property type="entry name" value="P-loop containing nucleoside triphosphate hydrolases"/>
    <property type="match status" value="1"/>
</dbReference>
<dbReference type="Gene3D" id="3.40.50.300">
    <property type="entry name" value="P-loop containing nucleotide triphosphate hydrolases"/>
    <property type="match status" value="1"/>
</dbReference>
<keyword evidence="16" id="KW-0479">Metal-binding</keyword>
<dbReference type="Pfam" id="PF00025">
    <property type="entry name" value="Arf"/>
    <property type="match status" value="1"/>
</dbReference>
<evidence type="ECO:0000256" key="9">
    <source>
        <dbReference type="ARBA" id="ARBA00022794"/>
    </source>
</evidence>
<evidence type="ECO:0000256" key="14">
    <source>
        <dbReference type="ARBA" id="ARBA00023288"/>
    </source>
</evidence>
<dbReference type="GO" id="GO:0003924">
    <property type="term" value="F:GTPase activity"/>
    <property type="evidence" value="ECO:0007669"/>
    <property type="project" value="InterPro"/>
</dbReference>
<keyword evidence="7" id="KW-0519">Myristate</keyword>
<dbReference type="GO" id="GO:0005525">
    <property type="term" value="F:GTP binding"/>
    <property type="evidence" value="ECO:0007669"/>
    <property type="project" value="UniProtKB-KW"/>
</dbReference>
<evidence type="ECO:0000256" key="10">
    <source>
        <dbReference type="ARBA" id="ARBA00023134"/>
    </source>
</evidence>
<dbReference type="GO" id="GO:0005930">
    <property type="term" value="C:axoneme"/>
    <property type="evidence" value="ECO:0007669"/>
    <property type="project" value="UniProtKB-SubCell"/>
</dbReference>
<keyword evidence="18" id="KW-1185">Reference proteome</keyword>
<evidence type="ECO:0000313" key="18">
    <source>
        <dbReference type="Proteomes" id="UP000887574"/>
    </source>
</evidence>
<dbReference type="Proteomes" id="UP000887574">
    <property type="component" value="Unplaced"/>
</dbReference>
<keyword evidence="10 15" id="KW-0342">GTP-binding</keyword>
<organism evidence="18 19">
    <name type="scientific">Ditylenchus dipsaci</name>
    <dbReference type="NCBI Taxonomy" id="166011"/>
    <lineage>
        <taxon>Eukaryota</taxon>
        <taxon>Metazoa</taxon>
        <taxon>Ecdysozoa</taxon>
        <taxon>Nematoda</taxon>
        <taxon>Chromadorea</taxon>
        <taxon>Rhabditida</taxon>
        <taxon>Tylenchina</taxon>
        <taxon>Tylenchomorpha</taxon>
        <taxon>Sphaerularioidea</taxon>
        <taxon>Anguinidae</taxon>
        <taxon>Anguininae</taxon>
        <taxon>Ditylenchus</taxon>
    </lineage>
</organism>
<protein>
    <recommendedName>
        <fullName evidence="4">ADP-ribosylation factor-like protein 6</fullName>
    </recommendedName>
</protein>
<evidence type="ECO:0000256" key="3">
    <source>
        <dbReference type="ARBA" id="ARBA00004522"/>
    </source>
</evidence>
<comment type="similarity">
    <text evidence="17">Belongs to the small GTPase superfamily. Arf family.</text>
</comment>
<feature type="binding site" evidence="15">
    <location>
        <begin position="24"/>
        <end position="31"/>
    </location>
    <ligand>
        <name>GTP</name>
        <dbReference type="ChEBI" id="CHEBI:37565"/>
    </ligand>
</feature>
<evidence type="ECO:0000256" key="7">
    <source>
        <dbReference type="ARBA" id="ARBA00022707"/>
    </source>
</evidence>
<evidence type="ECO:0000256" key="17">
    <source>
        <dbReference type="RuleBase" id="RU003925"/>
    </source>
</evidence>
<feature type="binding site" evidence="15">
    <location>
        <begin position="130"/>
        <end position="133"/>
    </location>
    <ligand>
        <name>GTP</name>
        <dbReference type="ChEBI" id="CHEBI:37565"/>
    </ligand>
</feature>
<evidence type="ECO:0000256" key="15">
    <source>
        <dbReference type="PIRSR" id="PIRSR606689-1"/>
    </source>
</evidence>
<feature type="binding site" evidence="16">
    <location>
        <position position="50"/>
    </location>
    <ligand>
        <name>Mg(2+)</name>
        <dbReference type="ChEBI" id="CHEBI:18420"/>
    </ligand>
</feature>
<keyword evidence="11" id="KW-0472">Membrane</keyword>
<evidence type="ECO:0000256" key="4">
    <source>
        <dbReference type="ARBA" id="ARBA00019766"/>
    </source>
</evidence>
<dbReference type="InterPro" id="IPR006689">
    <property type="entry name" value="Small_GTPase_ARF/SAR"/>
</dbReference>
<dbReference type="GO" id="GO:0046872">
    <property type="term" value="F:metal ion binding"/>
    <property type="evidence" value="ECO:0007669"/>
    <property type="project" value="UniProtKB-KW"/>
</dbReference>
<dbReference type="NCBIfam" id="TIGR00231">
    <property type="entry name" value="small_GTP"/>
    <property type="match status" value="1"/>
</dbReference>
<dbReference type="InterPro" id="IPR024156">
    <property type="entry name" value="Small_GTPase_ARF"/>
</dbReference>
<evidence type="ECO:0000256" key="13">
    <source>
        <dbReference type="ARBA" id="ARBA00023273"/>
    </source>
</evidence>
<proteinExistence type="inferred from homology"/>
<feature type="binding site" evidence="15">
    <location>
        <position position="72"/>
    </location>
    <ligand>
        <name>GTP</name>
        <dbReference type="ChEBI" id="CHEBI:37565"/>
    </ligand>
</feature>
<evidence type="ECO:0000256" key="5">
    <source>
        <dbReference type="ARBA" id="ARBA00022475"/>
    </source>
</evidence>
<keyword evidence="12" id="KW-0206">Cytoskeleton</keyword>
<reference evidence="19" key="1">
    <citation type="submission" date="2022-11" db="UniProtKB">
        <authorList>
            <consortium name="WormBaseParasite"/>
        </authorList>
    </citation>
    <scope>IDENTIFICATION</scope>
</reference>
<evidence type="ECO:0000256" key="11">
    <source>
        <dbReference type="ARBA" id="ARBA00023136"/>
    </source>
</evidence>